<dbReference type="AlphaFoldDB" id="A0A9N9SGI0"/>
<dbReference type="Gene3D" id="3.30.40.10">
    <property type="entry name" value="Zinc/RING finger domain, C3HC4 (zinc finger)"/>
    <property type="match status" value="1"/>
</dbReference>
<proteinExistence type="predicted"/>
<dbReference type="EMBL" id="OU896708">
    <property type="protein sequence ID" value="CAG9818833.1"/>
    <property type="molecule type" value="Genomic_DNA"/>
</dbReference>
<dbReference type="Proteomes" id="UP001153737">
    <property type="component" value="Chromosome 2"/>
</dbReference>
<gene>
    <name evidence="1" type="ORF">PHAECO_LOCUS6742</name>
</gene>
<evidence type="ECO:0000313" key="2">
    <source>
        <dbReference type="Proteomes" id="UP001153737"/>
    </source>
</evidence>
<dbReference type="InterPro" id="IPR013083">
    <property type="entry name" value="Znf_RING/FYVE/PHD"/>
</dbReference>
<keyword evidence="2" id="KW-1185">Reference proteome</keyword>
<dbReference type="CDD" id="cd15489">
    <property type="entry name" value="PHD_SF"/>
    <property type="match status" value="1"/>
</dbReference>
<reference evidence="1" key="2">
    <citation type="submission" date="2022-10" db="EMBL/GenBank/DDBJ databases">
        <authorList>
            <consortium name="ENA_rothamsted_submissions"/>
            <consortium name="culmorum"/>
            <person name="King R."/>
        </authorList>
    </citation>
    <scope>NUCLEOTIDE SEQUENCE</scope>
</reference>
<protein>
    <recommendedName>
        <fullName evidence="3">PHD-type domain-containing protein</fullName>
    </recommendedName>
</protein>
<evidence type="ECO:0008006" key="3">
    <source>
        <dbReference type="Google" id="ProtNLM"/>
    </source>
</evidence>
<evidence type="ECO:0000313" key="1">
    <source>
        <dbReference type="EMBL" id="CAG9818833.1"/>
    </source>
</evidence>
<organism evidence="1 2">
    <name type="scientific">Phaedon cochleariae</name>
    <name type="common">Mustard beetle</name>
    <dbReference type="NCBI Taxonomy" id="80249"/>
    <lineage>
        <taxon>Eukaryota</taxon>
        <taxon>Metazoa</taxon>
        <taxon>Ecdysozoa</taxon>
        <taxon>Arthropoda</taxon>
        <taxon>Hexapoda</taxon>
        <taxon>Insecta</taxon>
        <taxon>Pterygota</taxon>
        <taxon>Neoptera</taxon>
        <taxon>Endopterygota</taxon>
        <taxon>Coleoptera</taxon>
        <taxon>Polyphaga</taxon>
        <taxon>Cucujiformia</taxon>
        <taxon>Chrysomeloidea</taxon>
        <taxon>Chrysomelidae</taxon>
        <taxon>Chrysomelinae</taxon>
        <taxon>Chrysomelini</taxon>
        <taxon>Phaedon</taxon>
    </lineage>
</organism>
<name>A0A9N9SGI0_PHACE</name>
<sequence>MESDCKICEEFINTDETYNICDICKGFMHSKCLDLSTTEQRCIPLKKRTLMVVCRKCKNVMSRMSLMLDAFETMKSGMEEIANFMKDVLRKQDVQNSEQIVSYSRAVTGKKRSLKDGGVVLECNGKNSKDMKEEVQKSLGAGYVVSEPKKIIPKLKIVNIPKHIEKDEEDLKEKLIVQNGLNKVDEEFMLNIIHISKENNNKYNMLIEVDMNTYNQLINKGSSCFGALYGGEKGDKLPTLRHKLFVRSATNAKVNLARLPPTEEAVNQHLNSTYHQLKAGRA</sequence>
<accession>A0A9N9SGI0</accession>
<dbReference type="OrthoDB" id="6766179at2759"/>
<reference evidence="1" key="1">
    <citation type="submission" date="2022-01" db="EMBL/GenBank/DDBJ databases">
        <authorList>
            <person name="King R."/>
        </authorList>
    </citation>
    <scope>NUCLEOTIDE SEQUENCE</scope>
</reference>